<feature type="transmembrane region" description="Helical" evidence="1">
    <location>
        <begin position="246"/>
        <end position="263"/>
    </location>
</feature>
<protein>
    <submittedName>
        <fullName evidence="2">Uncharacterized protein</fullName>
    </submittedName>
</protein>
<keyword evidence="1" id="KW-1133">Transmembrane helix</keyword>
<dbReference type="Proteomes" id="UP000034163">
    <property type="component" value="Unassembled WGS sequence"/>
</dbReference>
<feature type="transmembrane region" description="Helical" evidence="1">
    <location>
        <begin position="154"/>
        <end position="176"/>
    </location>
</feature>
<dbReference type="PATRIC" id="fig|1619112.3.peg.1078"/>
<reference evidence="2 3" key="1">
    <citation type="journal article" date="2015" name="Nature">
        <title>rRNA introns, odd ribosomes, and small enigmatic genomes across a large radiation of phyla.</title>
        <authorList>
            <person name="Brown C.T."/>
            <person name="Hug L.A."/>
            <person name="Thomas B.C."/>
            <person name="Sharon I."/>
            <person name="Castelle C.J."/>
            <person name="Singh A."/>
            <person name="Wilkins M.J."/>
            <person name="Williams K.H."/>
            <person name="Banfield J.F."/>
        </authorList>
    </citation>
    <scope>NUCLEOTIDE SEQUENCE [LARGE SCALE GENOMIC DNA]</scope>
</reference>
<accession>A0A0G0WNA6</accession>
<evidence type="ECO:0000256" key="1">
    <source>
        <dbReference type="SAM" id="Phobius"/>
    </source>
</evidence>
<feature type="transmembrane region" description="Helical" evidence="1">
    <location>
        <begin position="92"/>
        <end position="115"/>
    </location>
</feature>
<proteinExistence type="predicted"/>
<comment type="caution">
    <text evidence="2">The sequence shown here is derived from an EMBL/GenBank/DDBJ whole genome shotgun (WGS) entry which is preliminary data.</text>
</comment>
<feature type="transmembrane region" description="Helical" evidence="1">
    <location>
        <begin position="188"/>
        <end position="210"/>
    </location>
</feature>
<dbReference type="EMBL" id="LCBS01000050">
    <property type="protein sequence ID" value="KKS14270.1"/>
    <property type="molecule type" value="Genomic_DNA"/>
</dbReference>
<keyword evidence="1" id="KW-0812">Transmembrane</keyword>
<feature type="transmembrane region" description="Helical" evidence="1">
    <location>
        <begin position="64"/>
        <end position="86"/>
    </location>
</feature>
<evidence type="ECO:0000313" key="3">
    <source>
        <dbReference type="Proteomes" id="UP000034163"/>
    </source>
</evidence>
<feature type="transmembrane region" description="Helical" evidence="1">
    <location>
        <begin position="32"/>
        <end position="52"/>
    </location>
</feature>
<name>A0A0G0WNA6_UNCKA</name>
<sequence length="265" mass="29854">MLKRIDKKIKYLIQALTVSGLMYYFADRSVEGFGIGAILLIISVAVFGTFIVQYPNISLGNVLINVLMPLHLVAGGILSLIFFPNLGQPVKLLFIVFIGMGFYLVSLISNVFMVVQERSELIPLYRVAVTWGQIMMVVVTIPFYAGVFKLPINSVYQILITSVSAFLFCIYLVWILRYDSETKKVRGAEYVLFSVIVSFMVFAGGISASFLPTESFLRALFVSTVLMLGLSYLYGHLRNNISKKILAEYFLISAFFYVLLFIFKP</sequence>
<dbReference type="AlphaFoldDB" id="A0A0G0WNA6"/>
<keyword evidence="1" id="KW-0472">Membrane</keyword>
<organism evidence="2 3">
    <name type="scientific">candidate division WWE3 bacterium GW2011_GWB1_41_6</name>
    <dbReference type="NCBI Taxonomy" id="1619112"/>
    <lineage>
        <taxon>Bacteria</taxon>
        <taxon>Katanobacteria</taxon>
    </lineage>
</organism>
<feature type="transmembrane region" description="Helical" evidence="1">
    <location>
        <begin position="127"/>
        <end position="148"/>
    </location>
</feature>
<evidence type="ECO:0000313" key="2">
    <source>
        <dbReference type="EMBL" id="KKS14270.1"/>
    </source>
</evidence>
<feature type="transmembrane region" description="Helical" evidence="1">
    <location>
        <begin position="216"/>
        <end position="234"/>
    </location>
</feature>
<feature type="transmembrane region" description="Helical" evidence="1">
    <location>
        <begin position="9"/>
        <end position="26"/>
    </location>
</feature>
<gene>
    <name evidence="2" type="ORF">UU72_C0050G0004</name>
</gene>